<name>A0A2G2W6U4_CAPBA</name>
<dbReference type="AlphaFoldDB" id="A0A2G2W6U4"/>
<comment type="caution">
    <text evidence="2">The sequence shown here is derived from an EMBL/GenBank/DDBJ whole genome shotgun (WGS) entry which is preliminary data.</text>
</comment>
<dbReference type="STRING" id="33114.A0A2G2W6U4"/>
<gene>
    <name evidence="2" type="ORF">CQW23_19817</name>
</gene>
<accession>A0A2G2W6U4</accession>
<dbReference type="EMBL" id="MLFT02000008">
    <property type="protein sequence ID" value="PHT40963.1"/>
    <property type="molecule type" value="Genomic_DNA"/>
</dbReference>
<keyword evidence="1" id="KW-0472">Membrane</keyword>
<keyword evidence="3" id="KW-1185">Reference proteome</keyword>
<protein>
    <submittedName>
        <fullName evidence="2">Uncharacterized protein</fullName>
    </submittedName>
</protein>
<dbReference type="Proteomes" id="UP000224567">
    <property type="component" value="Unassembled WGS sequence"/>
</dbReference>
<keyword evidence="1" id="KW-1133">Transmembrane helix</keyword>
<dbReference type="SUPFAM" id="SSF53335">
    <property type="entry name" value="S-adenosyl-L-methionine-dependent methyltransferases"/>
    <property type="match status" value="1"/>
</dbReference>
<organism evidence="2 3">
    <name type="scientific">Capsicum baccatum</name>
    <name type="common">Peruvian pepper</name>
    <dbReference type="NCBI Taxonomy" id="33114"/>
    <lineage>
        <taxon>Eukaryota</taxon>
        <taxon>Viridiplantae</taxon>
        <taxon>Streptophyta</taxon>
        <taxon>Embryophyta</taxon>
        <taxon>Tracheophyta</taxon>
        <taxon>Spermatophyta</taxon>
        <taxon>Magnoliopsida</taxon>
        <taxon>eudicotyledons</taxon>
        <taxon>Gunneridae</taxon>
        <taxon>Pentapetalae</taxon>
        <taxon>asterids</taxon>
        <taxon>lamiids</taxon>
        <taxon>Solanales</taxon>
        <taxon>Solanaceae</taxon>
        <taxon>Solanoideae</taxon>
        <taxon>Capsiceae</taxon>
        <taxon>Capsicum</taxon>
    </lineage>
</organism>
<reference evidence="2 3" key="1">
    <citation type="journal article" date="2017" name="Genome Biol.">
        <title>New reference genome sequences of hot pepper reveal the massive evolution of plant disease-resistance genes by retroduplication.</title>
        <authorList>
            <person name="Kim S."/>
            <person name="Park J."/>
            <person name="Yeom S.I."/>
            <person name="Kim Y.M."/>
            <person name="Seo E."/>
            <person name="Kim K.T."/>
            <person name="Kim M.S."/>
            <person name="Lee J.M."/>
            <person name="Cheong K."/>
            <person name="Shin H.S."/>
            <person name="Kim S.B."/>
            <person name="Han K."/>
            <person name="Lee J."/>
            <person name="Park M."/>
            <person name="Lee H.A."/>
            <person name="Lee H.Y."/>
            <person name="Lee Y."/>
            <person name="Oh S."/>
            <person name="Lee J.H."/>
            <person name="Choi E."/>
            <person name="Choi E."/>
            <person name="Lee S.E."/>
            <person name="Jeon J."/>
            <person name="Kim H."/>
            <person name="Choi G."/>
            <person name="Song H."/>
            <person name="Lee J."/>
            <person name="Lee S.C."/>
            <person name="Kwon J.K."/>
            <person name="Lee H.Y."/>
            <person name="Koo N."/>
            <person name="Hong Y."/>
            <person name="Kim R.W."/>
            <person name="Kang W.H."/>
            <person name="Huh J.H."/>
            <person name="Kang B.C."/>
            <person name="Yang T.J."/>
            <person name="Lee Y.H."/>
            <person name="Bennetzen J.L."/>
            <person name="Choi D."/>
        </authorList>
    </citation>
    <scope>NUCLEOTIDE SEQUENCE [LARGE SCALE GENOMIC DNA]</scope>
    <source>
        <strain evidence="3">cv. PBC81</strain>
    </source>
</reference>
<evidence type="ECO:0000313" key="3">
    <source>
        <dbReference type="Proteomes" id="UP000224567"/>
    </source>
</evidence>
<proteinExistence type="predicted"/>
<feature type="transmembrane region" description="Helical" evidence="1">
    <location>
        <begin position="21"/>
        <end position="38"/>
    </location>
</feature>
<sequence length="372" mass="42302">MKQESPSLRHSSKRISSFAKPVVYFLCILFAYSLGYLSSSTRNNSKTPDHINTMVAHVNTVINSVIESGDHNNFGAVCGEAVMSQHIRHKIMERVFKGTSPWENFPPSHVDNLLRKKWVKGWGSNGAVFENLIRRIRPKTIIEVGTFLGASALHMFELTRRLGLDDTQIVCIDDFRGWPGFSDHLRMKDMRMVNGDVMLMYQFMQNVVQANATESVVYMPFSSGSALEKLCEWGVFGELIEVDAGHDFHSAWSDINRSFKLLKPGSKGGVIFGHDYFTAADNRGVRRAVNLFARVHNLTVQVDGQHWESNITTVKVAEVHLFTFSERESYIMTVKSEAKQMQLLIRHWFLEDVRLHQKEHIVYCASESATKA</sequence>
<keyword evidence="1" id="KW-0812">Transmembrane</keyword>
<dbReference type="PANTHER" id="PTHR37909:SF1">
    <property type="entry name" value="S-ADENOSYL-L-METHIONINE-DEPENDENT METHYLTRANSFERASES SUPERFAMILY PROTEIN"/>
    <property type="match status" value="1"/>
</dbReference>
<dbReference type="OrthoDB" id="186626at2759"/>
<dbReference type="PANTHER" id="PTHR37909">
    <property type="entry name" value="S-ADENOSYL-L-METHIONINE-DEPENDENT METHYLTRANSFERASES SUPERFAMILY PROTEIN"/>
    <property type="match status" value="1"/>
</dbReference>
<dbReference type="Pfam" id="PF13578">
    <property type="entry name" value="Methyltransf_24"/>
    <property type="match status" value="1"/>
</dbReference>
<evidence type="ECO:0000313" key="2">
    <source>
        <dbReference type="EMBL" id="PHT40963.1"/>
    </source>
</evidence>
<reference evidence="3" key="2">
    <citation type="journal article" date="2017" name="J. Anim. Genet.">
        <title>Multiple reference genome sequences of hot pepper reveal the massive evolution of plant disease resistance genes by retroduplication.</title>
        <authorList>
            <person name="Kim S."/>
            <person name="Park J."/>
            <person name="Yeom S.-I."/>
            <person name="Kim Y.-M."/>
            <person name="Seo E."/>
            <person name="Kim K.-T."/>
            <person name="Kim M.-S."/>
            <person name="Lee J.M."/>
            <person name="Cheong K."/>
            <person name="Shin H.-S."/>
            <person name="Kim S.-B."/>
            <person name="Han K."/>
            <person name="Lee J."/>
            <person name="Park M."/>
            <person name="Lee H.-A."/>
            <person name="Lee H.-Y."/>
            <person name="Lee Y."/>
            <person name="Oh S."/>
            <person name="Lee J.H."/>
            <person name="Choi E."/>
            <person name="Choi E."/>
            <person name="Lee S.E."/>
            <person name="Jeon J."/>
            <person name="Kim H."/>
            <person name="Choi G."/>
            <person name="Song H."/>
            <person name="Lee J."/>
            <person name="Lee S.-C."/>
            <person name="Kwon J.-K."/>
            <person name="Lee H.-Y."/>
            <person name="Koo N."/>
            <person name="Hong Y."/>
            <person name="Kim R.W."/>
            <person name="Kang W.-H."/>
            <person name="Huh J.H."/>
            <person name="Kang B.-C."/>
            <person name="Yang T.-J."/>
            <person name="Lee Y.-H."/>
            <person name="Bennetzen J.L."/>
            <person name="Choi D."/>
        </authorList>
    </citation>
    <scope>NUCLEOTIDE SEQUENCE [LARGE SCALE GENOMIC DNA]</scope>
    <source>
        <strain evidence="3">cv. PBC81</strain>
    </source>
</reference>
<dbReference type="Gene3D" id="3.40.50.150">
    <property type="entry name" value="Vaccinia Virus protein VP39"/>
    <property type="match status" value="1"/>
</dbReference>
<evidence type="ECO:0000256" key="1">
    <source>
        <dbReference type="SAM" id="Phobius"/>
    </source>
</evidence>
<dbReference type="InterPro" id="IPR029063">
    <property type="entry name" value="SAM-dependent_MTases_sf"/>
</dbReference>